<dbReference type="EMBL" id="UYRT01102521">
    <property type="protein sequence ID" value="VDN43324.1"/>
    <property type="molecule type" value="Genomic_DNA"/>
</dbReference>
<evidence type="ECO:0000313" key="1">
    <source>
        <dbReference type="EMBL" id="VDN43324.1"/>
    </source>
</evidence>
<reference evidence="3" key="1">
    <citation type="submission" date="2016-06" db="UniProtKB">
        <authorList>
            <consortium name="WormBaseParasite"/>
        </authorList>
    </citation>
    <scope>IDENTIFICATION</scope>
</reference>
<name>A0A183EUZ5_9BILA</name>
<protein>
    <submittedName>
        <fullName evidence="3">DDE_Tnp_1_7 domain-containing protein</fullName>
    </submittedName>
</protein>
<proteinExistence type="predicted"/>
<organism evidence="3">
    <name type="scientific">Gongylonema pulchrum</name>
    <dbReference type="NCBI Taxonomy" id="637853"/>
    <lineage>
        <taxon>Eukaryota</taxon>
        <taxon>Metazoa</taxon>
        <taxon>Ecdysozoa</taxon>
        <taxon>Nematoda</taxon>
        <taxon>Chromadorea</taxon>
        <taxon>Rhabditida</taxon>
        <taxon>Spirurina</taxon>
        <taxon>Spiruromorpha</taxon>
        <taxon>Spiruroidea</taxon>
        <taxon>Gongylonematidae</taxon>
        <taxon>Gongylonema</taxon>
    </lineage>
</organism>
<dbReference type="OrthoDB" id="5598268at2759"/>
<dbReference type="Proteomes" id="UP000271098">
    <property type="component" value="Unassembled WGS sequence"/>
</dbReference>
<sequence>MCDFQYLPLRPSEHVAGCFEDLVSTIYTFKAMCDFQYLPLRPSEHVAGCFEDLVTSLIPTDLNSAMSWWNHPDKGRRLPLHLPPYQFS</sequence>
<evidence type="ECO:0000313" key="3">
    <source>
        <dbReference type="WBParaSite" id="GPUH_0002481601-mRNA-1"/>
    </source>
</evidence>
<keyword evidence="2" id="KW-1185">Reference proteome</keyword>
<accession>A0A183EUZ5</accession>
<evidence type="ECO:0000313" key="2">
    <source>
        <dbReference type="Proteomes" id="UP000271098"/>
    </source>
</evidence>
<dbReference type="AlphaFoldDB" id="A0A183EUZ5"/>
<gene>
    <name evidence="1" type="ORF">GPUH_LOCUS24786</name>
</gene>
<dbReference type="WBParaSite" id="GPUH_0002481601-mRNA-1">
    <property type="protein sequence ID" value="GPUH_0002481601-mRNA-1"/>
    <property type="gene ID" value="GPUH_0002481601"/>
</dbReference>
<reference evidence="1 2" key="2">
    <citation type="submission" date="2018-11" db="EMBL/GenBank/DDBJ databases">
        <authorList>
            <consortium name="Pathogen Informatics"/>
        </authorList>
    </citation>
    <scope>NUCLEOTIDE SEQUENCE [LARGE SCALE GENOMIC DNA]</scope>
</reference>